<evidence type="ECO:0000313" key="3">
    <source>
        <dbReference type="EMBL" id="GAA4974439.1"/>
    </source>
</evidence>
<dbReference type="RefSeq" id="WP_345711771.1">
    <property type="nucleotide sequence ID" value="NZ_BAABIL010000190.1"/>
</dbReference>
<feature type="region of interest" description="Disordered" evidence="1">
    <location>
        <begin position="38"/>
        <end position="59"/>
    </location>
</feature>
<gene>
    <name evidence="3" type="ORF">GCM10023225_14570</name>
</gene>
<accession>A0ABP9HMQ9</accession>
<dbReference type="Pfam" id="PF24623">
    <property type="entry name" value="Phage_zn_bind_8"/>
    <property type="match status" value="1"/>
</dbReference>
<comment type="caution">
    <text evidence="3">The sequence shown here is derived from an EMBL/GenBank/DDBJ whole genome shotgun (WGS) entry which is preliminary data.</text>
</comment>
<reference evidence="4" key="1">
    <citation type="journal article" date="2019" name="Int. J. Syst. Evol. Microbiol.">
        <title>The Global Catalogue of Microorganisms (GCM) 10K type strain sequencing project: providing services to taxonomists for standard genome sequencing and annotation.</title>
        <authorList>
            <consortium name="The Broad Institute Genomics Platform"/>
            <consortium name="The Broad Institute Genome Sequencing Center for Infectious Disease"/>
            <person name="Wu L."/>
            <person name="Ma J."/>
        </authorList>
    </citation>
    <scope>NUCLEOTIDE SEQUENCE [LARGE SCALE GENOMIC DNA]</scope>
    <source>
        <strain evidence="4">JCM 18126</strain>
    </source>
</reference>
<dbReference type="InterPro" id="IPR056911">
    <property type="entry name" value="Phage_Znf_bind_put"/>
</dbReference>
<keyword evidence="4" id="KW-1185">Reference proteome</keyword>
<proteinExistence type="predicted"/>
<dbReference type="EMBL" id="BAABIL010000190">
    <property type="protein sequence ID" value="GAA4974439.1"/>
    <property type="molecule type" value="Genomic_DNA"/>
</dbReference>
<sequence>MTVTAFARREARETAAPALRVACPTCAAVVADGCRNARTGTPLSGGVHPMRIGAAQPVR</sequence>
<name>A0ABP9HMQ9_9ACTN</name>
<evidence type="ECO:0000313" key="4">
    <source>
        <dbReference type="Proteomes" id="UP001501195"/>
    </source>
</evidence>
<evidence type="ECO:0000259" key="2">
    <source>
        <dbReference type="Pfam" id="PF24623"/>
    </source>
</evidence>
<dbReference type="Proteomes" id="UP001501195">
    <property type="component" value="Unassembled WGS sequence"/>
</dbReference>
<protein>
    <recommendedName>
        <fullName evidence="2">DNA-binding phage zinc finger domain-containing protein</fullName>
    </recommendedName>
</protein>
<evidence type="ECO:0000256" key="1">
    <source>
        <dbReference type="SAM" id="MobiDB-lite"/>
    </source>
</evidence>
<organism evidence="3 4">
    <name type="scientific">Kineococcus glutinatus</name>
    <dbReference type="NCBI Taxonomy" id="1070872"/>
    <lineage>
        <taxon>Bacteria</taxon>
        <taxon>Bacillati</taxon>
        <taxon>Actinomycetota</taxon>
        <taxon>Actinomycetes</taxon>
        <taxon>Kineosporiales</taxon>
        <taxon>Kineosporiaceae</taxon>
        <taxon>Kineococcus</taxon>
    </lineage>
</organism>
<feature type="domain" description="DNA-binding phage zinc finger" evidence="2">
    <location>
        <begin position="11"/>
        <end position="56"/>
    </location>
</feature>